<feature type="region of interest" description="Disordered" evidence="1">
    <location>
        <begin position="521"/>
        <end position="541"/>
    </location>
</feature>
<proteinExistence type="predicted"/>
<protein>
    <submittedName>
        <fullName evidence="3">Uncharacterized protein</fullName>
    </submittedName>
</protein>
<dbReference type="OrthoDB" id="3435720at2"/>
<sequence length="541" mass="60785">MVDIKHVTELLTEMTPRIESFDASSAQRLKLLNNALKNDATSEINAWADVDLYQMIEPNLVLERYHSYLSQPAQSRKLSQWDRPLRMLLLGLPLLLSGLSLAQALTLYPAILSTHARQGSPSFLYWWQQGFAGQLPGWLRASNVLIVDVVLLLAFLVYSLWLSIGPSLRQQRLRQEQVQLEQELHTDLTHMLAMLTLYLAQYKSQLTAADSLTQVARRIDTMARRLEDKFENIIGRFDGMTQNVTQRFDSMTQNVTTRFDDMAQNVTERFDGMSQNVTDNFGGMTQNISSKFDGVTQNITKNLYSTTKGTEKNLDGMMQNVSDRFENMTREVVQGFDGVTKDVATRYDGMSQQVMNRLGQVTDRMLEQLLEGSKYLKEIGKLTSGVVKTADHVRAAATILKETNGELTLQARNLVAPTVDLAQQQELLITAASQSTKLLEEAATTMVELGQKQDRWGTDLRNILDTLDLTIERAAELAFKVGDFTARQDAFLEQLQQDRQAQTQLVSLLSQASEQLQTALNAGSSISSTKKSATENTHLSQ</sequence>
<dbReference type="EMBL" id="BIFS01000001">
    <property type="protein sequence ID" value="GCE18587.1"/>
    <property type="molecule type" value="Genomic_DNA"/>
</dbReference>
<comment type="caution">
    <text evidence="3">The sequence shown here is derived from an EMBL/GenBank/DDBJ whole genome shotgun (WGS) entry which is preliminary data.</text>
</comment>
<accession>A0A402AHK8</accession>
<dbReference type="Proteomes" id="UP000287188">
    <property type="component" value="Unassembled WGS sequence"/>
</dbReference>
<dbReference type="AlphaFoldDB" id="A0A402AHK8"/>
<feature type="transmembrane region" description="Helical" evidence="2">
    <location>
        <begin position="144"/>
        <end position="164"/>
    </location>
</feature>
<evidence type="ECO:0000313" key="4">
    <source>
        <dbReference type="Proteomes" id="UP000287188"/>
    </source>
</evidence>
<keyword evidence="2" id="KW-1133">Transmembrane helix</keyword>
<organism evidence="3 4">
    <name type="scientific">Dictyobacter kobayashii</name>
    <dbReference type="NCBI Taxonomy" id="2014872"/>
    <lineage>
        <taxon>Bacteria</taxon>
        <taxon>Bacillati</taxon>
        <taxon>Chloroflexota</taxon>
        <taxon>Ktedonobacteria</taxon>
        <taxon>Ktedonobacterales</taxon>
        <taxon>Dictyobacteraceae</taxon>
        <taxon>Dictyobacter</taxon>
    </lineage>
</organism>
<feature type="transmembrane region" description="Helical" evidence="2">
    <location>
        <begin position="87"/>
        <end position="111"/>
    </location>
</feature>
<keyword evidence="2" id="KW-0472">Membrane</keyword>
<evidence type="ECO:0000313" key="3">
    <source>
        <dbReference type="EMBL" id="GCE18587.1"/>
    </source>
</evidence>
<name>A0A402AHK8_9CHLR</name>
<dbReference type="RefSeq" id="WP_126550102.1">
    <property type="nucleotide sequence ID" value="NZ_BIFS01000001.1"/>
</dbReference>
<keyword evidence="4" id="KW-1185">Reference proteome</keyword>
<gene>
    <name evidence="3" type="ORF">KDK_23870</name>
</gene>
<reference evidence="4" key="1">
    <citation type="submission" date="2018-12" db="EMBL/GenBank/DDBJ databases">
        <title>Tengunoibacter tsumagoiensis gen. nov., sp. nov., Dictyobacter kobayashii sp. nov., D. alpinus sp. nov., and D. joshuensis sp. nov. and description of Dictyobacteraceae fam. nov. within the order Ktedonobacterales isolated from Tengu-no-mugimeshi.</title>
        <authorList>
            <person name="Wang C.M."/>
            <person name="Zheng Y."/>
            <person name="Sakai Y."/>
            <person name="Toyoda A."/>
            <person name="Minakuchi Y."/>
            <person name="Abe K."/>
            <person name="Yokota A."/>
            <person name="Yabe S."/>
        </authorList>
    </citation>
    <scope>NUCLEOTIDE SEQUENCE [LARGE SCALE GENOMIC DNA]</scope>
    <source>
        <strain evidence="4">Uno11</strain>
    </source>
</reference>
<dbReference type="SUPFAM" id="SSF58113">
    <property type="entry name" value="Apolipoprotein A-I"/>
    <property type="match status" value="1"/>
</dbReference>
<evidence type="ECO:0000256" key="2">
    <source>
        <dbReference type="SAM" id="Phobius"/>
    </source>
</evidence>
<dbReference type="Gene3D" id="1.20.120.20">
    <property type="entry name" value="Apolipoprotein"/>
    <property type="match status" value="1"/>
</dbReference>
<keyword evidence="2" id="KW-0812">Transmembrane</keyword>
<evidence type="ECO:0000256" key="1">
    <source>
        <dbReference type="SAM" id="MobiDB-lite"/>
    </source>
</evidence>